<reference evidence="3" key="2">
    <citation type="submission" date="2009-10" db="EMBL/GenBank/DDBJ databases">
        <title>The genome sequence of Streptomyces pristinaespiralis strain ATCC 25486.</title>
        <authorList>
            <consortium name="The Broad Institute Genome Sequencing Platform"/>
            <consortium name="Broad Institute Microbial Sequencing Center"/>
            <person name="Fischbach M."/>
            <person name="Godfrey P."/>
            <person name="Ward D."/>
            <person name="Young S."/>
            <person name="Zeng Q."/>
            <person name="Koehrsen M."/>
            <person name="Alvarado L."/>
            <person name="Berlin A.M."/>
            <person name="Bochicchio J."/>
            <person name="Borenstein D."/>
            <person name="Chapman S.B."/>
            <person name="Chen Z."/>
            <person name="Engels R."/>
            <person name="Freedman E."/>
            <person name="Gellesch M."/>
            <person name="Goldberg J."/>
            <person name="Griggs A."/>
            <person name="Gujja S."/>
            <person name="Heilman E.R."/>
            <person name="Heiman D.I."/>
            <person name="Hepburn T.A."/>
            <person name="Howarth C."/>
            <person name="Jen D."/>
            <person name="Larson L."/>
            <person name="Lewis B."/>
            <person name="Mehta T."/>
            <person name="Park D."/>
            <person name="Pearson M."/>
            <person name="Richards J."/>
            <person name="Roberts A."/>
            <person name="Saif S."/>
            <person name="Shea T.D."/>
            <person name="Shenoy N."/>
            <person name="Sisk P."/>
            <person name="Stolte C."/>
            <person name="Sykes S.N."/>
            <person name="Thomson T."/>
            <person name="Walk T."/>
            <person name="White J."/>
            <person name="Yandava C."/>
            <person name="Straight P."/>
            <person name="Clardy J."/>
            <person name="Hung D."/>
            <person name="Kolter R."/>
            <person name="Mekalanos J."/>
            <person name="Walker S."/>
            <person name="Walsh C.T."/>
            <person name="Wieland-Brown L.C."/>
            <person name="Haas B."/>
            <person name="Nusbaum C."/>
            <person name="Birren B."/>
        </authorList>
    </citation>
    <scope>NUCLEOTIDE SEQUENCE [LARGE SCALE GENOMIC DNA]</scope>
    <source>
        <strain evidence="3">ATCC 25486 / DSM 40338 / CBS 914.69 / JCM 4507 / NBRC 13074 / NRRL 2958 / 5647</strain>
    </source>
</reference>
<evidence type="ECO:0000313" key="2">
    <source>
        <dbReference type="EMBL" id="EDY66222.1"/>
    </source>
</evidence>
<feature type="compositionally biased region" description="Basic and acidic residues" evidence="1">
    <location>
        <begin position="9"/>
        <end position="23"/>
    </location>
</feature>
<name>B5HHB1_STRE2</name>
<evidence type="ECO:0000256" key="1">
    <source>
        <dbReference type="SAM" id="MobiDB-lite"/>
    </source>
</evidence>
<evidence type="ECO:0000313" key="3">
    <source>
        <dbReference type="Proteomes" id="UP000002805"/>
    </source>
</evidence>
<evidence type="ECO:0008006" key="4">
    <source>
        <dbReference type="Google" id="ProtNLM"/>
    </source>
</evidence>
<accession>B5HHB1</accession>
<reference evidence="3" key="1">
    <citation type="submission" date="2008-02" db="EMBL/GenBank/DDBJ databases">
        <authorList>
            <consortium name="The Broad Institute Genome Sequencing Platform"/>
            <person name="Fischbach M."/>
            <person name="Ward D."/>
            <person name="Young S."/>
            <person name="Jaffe D."/>
            <person name="Gnerre S."/>
            <person name="Berlin A."/>
            <person name="Heiman D."/>
            <person name="Hepburn T."/>
            <person name="Sykes S."/>
            <person name="Alvarado L."/>
            <person name="Kodira C.D."/>
            <person name="Straight P."/>
            <person name="Clardy J."/>
            <person name="Hung D."/>
            <person name="Kolter R."/>
            <person name="Mekalanos J."/>
            <person name="Walker S."/>
            <person name="Walsh C.T."/>
            <person name="Lander E."/>
            <person name="Galagan J."/>
            <person name="Nusbaum C."/>
            <person name="Birren B."/>
        </authorList>
    </citation>
    <scope>NUCLEOTIDE SEQUENCE [LARGE SCALE GENOMIC DNA]</scope>
    <source>
        <strain evidence="3">ATCC 25486 / DSM 40338 / CBS 914.69 / JCM 4507 / NBRC 13074 / NRRL 2958 / 5647</strain>
    </source>
</reference>
<dbReference type="EMBL" id="CM000950">
    <property type="protein sequence ID" value="EDY66222.1"/>
    <property type="molecule type" value="Genomic_DNA"/>
</dbReference>
<dbReference type="GeneID" id="97237676"/>
<gene>
    <name evidence="2" type="ORF">SSDG_04661</name>
</gene>
<dbReference type="RefSeq" id="WP_005309356.1">
    <property type="nucleotide sequence ID" value="NZ_CM000950.1"/>
</dbReference>
<dbReference type="Proteomes" id="UP000002805">
    <property type="component" value="Chromosome"/>
</dbReference>
<dbReference type="HOGENOM" id="CLU_1427306_0_0_11"/>
<organism evidence="2 3">
    <name type="scientific">Streptomyces pristinaespiralis (strain ATCC 25486 / DSM 40338 / CBS 914.69 / JCM 4507 / KCC S-0507 / NBRC 13074 / NRRL 2958 / 5647)</name>
    <dbReference type="NCBI Taxonomy" id="457429"/>
    <lineage>
        <taxon>Bacteria</taxon>
        <taxon>Bacillati</taxon>
        <taxon>Actinomycetota</taxon>
        <taxon>Actinomycetes</taxon>
        <taxon>Kitasatosporales</taxon>
        <taxon>Streptomycetaceae</taxon>
        <taxon>Streptomyces</taxon>
    </lineage>
</organism>
<sequence length="190" mass="20305">MIAAAAIQESDRHGSPETVGKDIEMPQLRSAVHSARDRGVLPQFRPDGNIRMMARALDLTAPISVRSLIRLLDSLHFDTPSEGPVVTVPHTANPQIRVSREGSGGGAVFTVEGTGFEAGSNVRVRVVDDQLQETNFGGSADSQGNLTARQAIPCISGLRLHFTATDGRTVPATVDLTGFLWSNTFDIDCP</sequence>
<keyword evidence="3" id="KW-1185">Reference proteome</keyword>
<feature type="region of interest" description="Disordered" evidence="1">
    <location>
        <begin position="1"/>
        <end position="23"/>
    </location>
</feature>
<proteinExistence type="predicted"/>
<dbReference type="AlphaFoldDB" id="B5HHB1"/>
<protein>
    <recommendedName>
        <fullName evidence="4">IPT/TIG domain-containing protein</fullName>
    </recommendedName>
</protein>